<evidence type="ECO:0000313" key="3">
    <source>
        <dbReference type="EMBL" id="MCH6158890.1"/>
    </source>
</evidence>
<comment type="caution">
    <text evidence="3">The sequence shown here is derived from an EMBL/GenBank/DDBJ whole genome shotgun (WGS) entry which is preliminary data.</text>
</comment>
<keyword evidence="4" id="KW-1185">Reference proteome</keyword>
<dbReference type="Proteomes" id="UP001166784">
    <property type="component" value="Unassembled WGS sequence"/>
</dbReference>
<dbReference type="EMBL" id="JAKWJU010000002">
    <property type="protein sequence ID" value="MCH6158890.1"/>
    <property type="molecule type" value="Genomic_DNA"/>
</dbReference>
<dbReference type="InterPro" id="IPR035992">
    <property type="entry name" value="Ricin_B-like_lectins"/>
</dbReference>
<feature type="region of interest" description="Disordered" evidence="1">
    <location>
        <begin position="201"/>
        <end position="225"/>
    </location>
</feature>
<dbReference type="PROSITE" id="PS50231">
    <property type="entry name" value="RICIN_B_LECTIN"/>
    <property type="match status" value="1"/>
</dbReference>
<keyword evidence="2" id="KW-0812">Transmembrane</keyword>
<gene>
    <name evidence="3" type="ORF">MMA15_00205</name>
</gene>
<proteinExistence type="predicted"/>
<evidence type="ECO:0000256" key="2">
    <source>
        <dbReference type="SAM" id="Phobius"/>
    </source>
</evidence>
<organism evidence="3 4">
    <name type="scientific">Streptomyces marispadix</name>
    <dbReference type="NCBI Taxonomy" id="2922868"/>
    <lineage>
        <taxon>Bacteria</taxon>
        <taxon>Bacillati</taxon>
        <taxon>Actinomycetota</taxon>
        <taxon>Actinomycetes</taxon>
        <taxon>Kitasatosporales</taxon>
        <taxon>Streptomycetaceae</taxon>
        <taxon>Streptomyces</taxon>
    </lineage>
</organism>
<keyword evidence="2" id="KW-0472">Membrane</keyword>
<reference evidence="3" key="1">
    <citation type="submission" date="2022-03" db="EMBL/GenBank/DDBJ databases">
        <authorList>
            <person name="Santos J.D.N."/>
            <person name="Kallscheuer N."/>
            <person name="Jogler C."/>
            <person name="Lage O.M."/>
        </authorList>
    </citation>
    <scope>NUCLEOTIDE SEQUENCE</scope>
    <source>
        <strain evidence="3">M600PL45_2</strain>
    </source>
</reference>
<accession>A0ABS9SRI3</accession>
<dbReference type="Gene3D" id="2.80.10.50">
    <property type="match status" value="1"/>
</dbReference>
<protein>
    <submittedName>
        <fullName evidence="3">RICIN domain-containing protein</fullName>
    </submittedName>
</protein>
<reference evidence="3" key="2">
    <citation type="journal article" date="2023" name="Int. J. Syst. Evol. Microbiol.">
        <title>Streptomyces marispadix sp. nov., isolated from marine beach sediment of the Northern Coast of Portugal.</title>
        <authorList>
            <person name="dos Santos J.D.N."/>
            <person name="Vitorino I.R."/>
            <person name="Kallscheuer N."/>
            <person name="Srivastava A."/>
            <person name="Krautwurst S."/>
            <person name="Marz M."/>
            <person name="Jogler C."/>
            <person name="Lobo Da Cunha A."/>
            <person name="Catita J."/>
            <person name="Goncalves H."/>
            <person name="Gonzalez I."/>
            <person name="Reyes F."/>
            <person name="Lage O.M."/>
        </authorList>
    </citation>
    <scope>NUCLEOTIDE SEQUENCE</scope>
    <source>
        <strain evidence="3">M600PL45_2</strain>
    </source>
</reference>
<dbReference type="RefSeq" id="WP_241056906.1">
    <property type="nucleotide sequence ID" value="NZ_JAKWJU010000002.1"/>
</dbReference>
<dbReference type="SUPFAM" id="SSF50370">
    <property type="entry name" value="Ricin B-like lectins"/>
    <property type="match status" value="1"/>
</dbReference>
<sequence>MTGNRQPRPEQARNATEFVALLRELKDHCGLSYRQLEERAERRGEVLARSTIADGLRKSALPRADVVAPFVRACGGGDVEVRSWLAVRDRLAAVPEAAEPNGTIGPNGTAGPKGTAESHSPGLTPTHGPTPAIGARRLLGRRPARWWLGAAGFALTLGLAALTPALWPSDERETEAGTGPLPGGWVQIRPVGARDQCLTEGREQSGRYRGPVAVPRPCTHAEPPRTQLRSTDAAGVYYIEWDHPQHGRGCLTLLDSGPAATMLEPWDDCSGARATQRFRIESAERPAGAYRIASTATGGCLAIGDEPAQGAEAVVGSCSDAEAQLFLITSANAPQDG</sequence>
<evidence type="ECO:0000313" key="4">
    <source>
        <dbReference type="Proteomes" id="UP001166784"/>
    </source>
</evidence>
<feature type="region of interest" description="Disordered" evidence="1">
    <location>
        <begin position="97"/>
        <end position="134"/>
    </location>
</feature>
<feature type="transmembrane region" description="Helical" evidence="2">
    <location>
        <begin position="146"/>
        <end position="167"/>
    </location>
</feature>
<keyword evidence="2" id="KW-1133">Transmembrane helix</keyword>
<name>A0ABS9SRI3_9ACTN</name>
<evidence type="ECO:0000256" key="1">
    <source>
        <dbReference type="SAM" id="MobiDB-lite"/>
    </source>
</evidence>
<dbReference type="CDD" id="cd00161">
    <property type="entry name" value="beta-trefoil_Ricin-like"/>
    <property type="match status" value="1"/>
</dbReference>